<dbReference type="HOGENOM" id="CLU_744897_0_0_1"/>
<evidence type="ECO:0000313" key="10">
    <source>
        <dbReference type="EnsemblProtists" id="PYU1_T011321"/>
    </source>
</evidence>
<dbReference type="InterPro" id="IPR029012">
    <property type="entry name" value="Helix_hairpin_bin_sf"/>
</dbReference>
<dbReference type="VEuPathDB" id="FungiDB:PYU1_G011296"/>
<keyword evidence="5 6" id="KW-0653">Protein transport</keyword>
<dbReference type="PANTHER" id="PTHR13678:SF2">
    <property type="entry name" value="VACUOLAR PROTEIN SORTING-ASSOCIATED PROTEIN 37A"/>
    <property type="match status" value="1"/>
</dbReference>
<dbReference type="GO" id="GO:0006612">
    <property type="term" value="P:protein targeting to membrane"/>
    <property type="evidence" value="ECO:0007669"/>
    <property type="project" value="TreeGrafter"/>
</dbReference>
<feature type="region of interest" description="Disordered" evidence="8">
    <location>
        <begin position="1"/>
        <end position="28"/>
    </location>
</feature>
<dbReference type="eggNOG" id="KOG3270">
    <property type="taxonomic scope" value="Eukaryota"/>
</dbReference>
<dbReference type="AlphaFoldDB" id="K3X272"/>
<dbReference type="PANTHER" id="PTHR13678">
    <property type="entry name" value="VACUOLAR PROTEIN SORTING-ASSOCIATED PROTEIN 37"/>
    <property type="match status" value="1"/>
</dbReference>
<comment type="subcellular location">
    <subcellularLocation>
        <location evidence="1">Endosome</location>
    </subcellularLocation>
</comment>
<dbReference type="GO" id="GO:0000813">
    <property type="term" value="C:ESCRT I complex"/>
    <property type="evidence" value="ECO:0007669"/>
    <property type="project" value="TreeGrafter"/>
</dbReference>
<evidence type="ECO:0000256" key="3">
    <source>
        <dbReference type="ARBA" id="ARBA00022448"/>
    </source>
</evidence>
<dbReference type="SUPFAM" id="SSF140111">
    <property type="entry name" value="Endosomal sorting complex assembly domain"/>
    <property type="match status" value="1"/>
</dbReference>
<keyword evidence="4" id="KW-0967">Endosome</keyword>
<keyword evidence="11" id="KW-1185">Reference proteome</keyword>
<evidence type="ECO:0000313" key="11">
    <source>
        <dbReference type="Proteomes" id="UP000019132"/>
    </source>
</evidence>
<sequence length="370" mass="40820">MSFFGLRGSSSSSAYRASHHETHQSELERLRGRQLASLVRAGGRAKNQQQTTFEVAIADTSRGKLFLTLTLPQDFPLKAPQAQVSMPLQHKWLDIAGNVQGHPDLNQWTAHSDLGRIVSEIVNELHRVASSAQLHAAAPANGIAAKADTRRPSSASPSPPQHQLQQSAYSLQAASYTSISSQAQSRQSAISTQQQQQAAVKSLPRTQMPVIPAIFPELEELSVAQLEALATDRHALKAFVKKMHSVQEFMKLREDVMAGNVRIAETTLSHEGEMRTLQGEVQALRSSLRDAQESLAQKQARQSRVLARHRPDALLDQLSAATKELDASSDDLALQFAHGEMDVAQFSAQYLPQRALYHERTIKLNKILQR</sequence>
<evidence type="ECO:0000256" key="7">
    <source>
        <dbReference type="SAM" id="Coils"/>
    </source>
</evidence>
<dbReference type="SUPFAM" id="SSF54495">
    <property type="entry name" value="UBC-like"/>
    <property type="match status" value="1"/>
</dbReference>
<feature type="coiled-coil region" evidence="7">
    <location>
        <begin position="274"/>
        <end position="301"/>
    </location>
</feature>
<dbReference type="CDD" id="cd11685">
    <property type="entry name" value="UEV_TSG101-like"/>
    <property type="match status" value="1"/>
</dbReference>
<dbReference type="OMA" id="HPWCNEH"/>
<proteinExistence type="inferred from homology"/>
<reference evidence="10" key="3">
    <citation type="submission" date="2015-02" db="UniProtKB">
        <authorList>
            <consortium name="EnsemblProtists"/>
        </authorList>
    </citation>
    <scope>IDENTIFICATION</scope>
    <source>
        <strain evidence="10">DAOM BR144</strain>
    </source>
</reference>
<dbReference type="EMBL" id="GL376562">
    <property type="status" value="NOT_ANNOTATED_CDS"/>
    <property type="molecule type" value="Genomic_DNA"/>
</dbReference>
<evidence type="ECO:0000256" key="4">
    <source>
        <dbReference type="ARBA" id="ARBA00022753"/>
    </source>
</evidence>
<dbReference type="InterPro" id="IPR009851">
    <property type="entry name" value="Mod_r"/>
</dbReference>
<feature type="compositionally biased region" description="Basic and acidic residues" evidence="8">
    <location>
        <begin position="18"/>
        <end position="28"/>
    </location>
</feature>
<dbReference type="InterPro" id="IPR016135">
    <property type="entry name" value="UBQ-conjugating_enzyme/RWD"/>
</dbReference>
<evidence type="ECO:0000256" key="1">
    <source>
        <dbReference type="ARBA" id="ARBA00004177"/>
    </source>
</evidence>
<evidence type="ECO:0000259" key="9">
    <source>
        <dbReference type="PROSITE" id="PS51314"/>
    </source>
</evidence>
<dbReference type="InParanoid" id="K3X272"/>
<feature type="compositionally biased region" description="Low complexity" evidence="8">
    <location>
        <begin position="1"/>
        <end position="16"/>
    </location>
</feature>
<evidence type="ECO:0000256" key="2">
    <source>
        <dbReference type="ARBA" id="ARBA00007617"/>
    </source>
</evidence>
<comment type="similarity">
    <text evidence="2">Belongs to the VPS37 family.</text>
</comment>
<accession>K3X272</accession>
<feature type="region of interest" description="Disordered" evidence="8">
    <location>
        <begin position="140"/>
        <end position="167"/>
    </location>
</feature>
<dbReference type="PROSITE" id="PS51314">
    <property type="entry name" value="VPS37_C"/>
    <property type="match status" value="1"/>
</dbReference>
<feature type="domain" description="VPS37 C-terminal" evidence="9">
    <location>
        <begin position="292"/>
        <end position="370"/>
    </location>
</feature>
<keyword evidence="3 6" id="KW-0813">Transport</keyword>
<evidence type="ECO:0000256" key="5">
    <source>
        <dbReference type="ARBA" id="ARBA00022927"/>
    </source>
</evidence>
<dbReference type="GO" id="GO:0043162">
    <property type="term" value="P:ubiquitin-dependent protein catabolic process via the multivesicular body sorting pathway"/>
    <property type="evidence" value="ECO:0007669"/>
    <property type="project" value="TreeGrafter"/>
</dbReference>
<reference evidence="11" key="1">
    <citation type="journal article" date="2010" name="Genome Biol.">
        <title>Genome sequence of the necrotrophic plant pathogen Pythium ultimum reveals original pathogenicity mechanisms and effector repertoire.</title>
        <authorList>
            <person name="Levesque C.A."/>
            <person name="Brouwer H."/>
            <person name="Cano L."/>
            <person name="Hamilton J.P."/>
            <person name="Holt C."/>
            <person name="Huitema E."/>
            <person name="Raffaele S."/>
            <person name="Robideau G.P."/>
            <person name="Thines M."/>
            <person name="Win J."/>
            <person name="Zerillo M.M."/>
            <person name="Beakes G.W."/>
            <person name="Boore J.L."/>
            <person name="Busam D."/>
            <person name="Dumas B."/>
            <person name="Ferriera S."/>
            <person name="Fuerstenberg S.I."/>
            <person name="Gachon C.M."/>
            <person name="Gaulin E."/>
            <person name="Govers F."/>
            <person name="Grenville-Briggs L."/>
            <person name="Horner N."/>
            <person name="Hostetler J."/>
            <person name="Jiang R.H."/>
            <person name="Johnson J."/>
            <person name="Krajaejun T."/>
            <person name="Lin H."/>
            <person name="Meijer H.J."/>
            <person name="Moore B."/>
            <person name="Morris P."/>
            <person name="Phuntmart V."/>
            <person name="Puiu D."/>
            <person name="Shetty J."/>
            <person name="Stajich J.E."/>
            <person name="Tripathy S."/>
            <person name="Wawra S."/>
            <person name="van West P."/>
            <person name="Whitty B.R."/>
            <person name="Coutinho P.M."/>
            <person name="Henrissat B."/>
            <person name="Martin F."/>
            <person name="Thomas P.D."/>
            <person name="Tyler B.M."/>
            <person name="De Vries R.P."/>
            <person name="Kamoun S."/>
            <person name="Yandell M."/>
            <person name="Tisserat N."/>
            <person name="Buell C.R."/>
        </authorList>
    </citation>
    <scope>NUCLEOTIDE SEQUENCE</scope>
    <source>
        <strain evidence="11">DAOM:BR144</strain>
    </source>
</reference>
<protein>
    <recommendedName>
        <fullName evidence="9">VPS37 C-terminal domain-containing protein</fullName>
    </recommendedName>
</protein>
<dbReference type="EnsemblProtists" id="PYU1_T011321">
    <property type="protein sequence ID" value="PYU1_T011321"/>
    <property type="gene ID" value="PYU1_G011296"/>
</dbReference>
<dbReference type="Gene3D" id="1.10.287.660">
    <property type="entry name" value="Helix hairpin bin"/>
    <property type="match status" value="1"/>
</dbReference>
<dbReference type="STRING" id="431595.K3X272"/>
<organism evidence="10 11">
    <name type="scientific">Globisporangium ultimum (strain ATCC 200006 / CBS 805.95 / DAOM BR144)</name>
    <name type="common">Pythium ultimum</name>
    <dbReference type="NCBI Taxonomy" id="431595"/>
    <lineage>
        <taxon>Eukaryota</taxon>
        <taxon>Sar</taxon>
        <taxon>Stramenopiles</taxon>
        <taxon>Oomycota</taxon>
        <taxon>Peronosporomycetes</taxon>
        <taxon>Pythiales</taxon>
        <taxon>Pythiaceae</taxon>
        <taxon>Globisporangium</taxon>
    </lineage>
</organism>
<dbReference type="Pfam" id="PF07200">
    <property type="entry name" value="Mod_r"/>
    <property type="match status" value="1"/>
</dbReference>
<evidence type="ECO:0000256" key="6">
    <source>
        <dbReference type="PROSITE-ProRule" id="PRU00646"/>
    </source>
</evidence>
<dbReference type="Proteomes" id="UP000019132">
    <property type="component" value="Unassembled WGS sequence"/>
</dbReference>
<reference evidence="11" key="2">
    <citation type="submission" date="2010-04" db="EMBL/GenBank/DDBJ databases">
        <authorList>
            <person name="Buell R."/>
            <person name="Hamilton J."/>
            <person name="Hostetler J."/>
        </authorList>
    </citation>
    <scope>NUCLEOTIDE SEQUENCE [LARGE SCALE GENOMIC DNA]</scope>
    <source>
        <strain evidence="11">DAOM:BR144</strain>
    </source>
</reference>
<dbReference type="InterPro" id="IPR037202">
    <property type="entry name" value="ESCRT_assembly_dom"/>
</dbReference>
<name>K3X272_GLOUD</name>
<keyword evidence="7" id="KW-0175">Coiled coil</keyword>
<dbReference type="GO" id="GO:0006623">
    <property type="term" value="P:protein targeting to vacuole"/>
    <property type="evidence" value="ECO:0007669"/>
    <property type="project" value="TreeGrafter"/>
</dbReference>
<evidence type="ECO:0000256" key="8">
    <source>
        <dbReference type="SAM" id="MobiDB-lite"/>
    </source>
</evidence>